<proteinExistence type="predicted"/>
<evidence type="ECO:0000256" key="1">
    <source>
        <dbReference type="SAM" id="Phobius"/>
    </source>
</evidence>
<dbReference type="EMBL" id="JAJKFW010000025">
    <property type="protein sequence ID" value="MCC9644106.1"/>
    <property type="molecule type" value="Genomic_DNA"/>
</dbReference>
<keyword evidence="1" id="KW-1133">Transmembrane helix</keyword>
<dbReference type="Proteomes" id="UP001430306">
    <property type="component" value="Unassembled WGS sequence"/>
</dbReference>
<feature type="domain" description="DUF4159" evidence="2">
    <location>
        <begin position="80"/>
        <end position="303"/>
    </location>
</feature>
<reference evidence="3" key="1">
    <citation type="submission" date="2021-11" db="EMBL/GenBank/DDBJ databases">
        <title>Genome sequence.</title>
        <authorList>
            <person name="Sun Q."/>
        </authorList>
    </citation>
    <scope>NUCLEOTIDE SEQUENCE</scope>
    <source>
        <strain evidence="3">JC740</strain>
    </source>
</reference>
<protein>
    <submittedName>
        <fullName evidence="3">DUF4159 domain-containing protein</fullName>
    </submittedName>
</protein>
<sequence>MTEIDSDKQQTETHSRPVLAKSPMRTLRRWFLVTLIFAMGGVAVAQRGYWRNRDRSLPMDRNGVPTWEVDPKFPKDCFTFVRIEYDSYGGRGRRGGGCWTDYPDSDLNFSLRLQQLTSLKVNPDPVVIRLTDDELYDYPFIYIIEPGGLSFSDEEVKALRRYCLNGGFLMVDDFWGDSQYENMRYELKRVFPDRDPFELPLSHEIFHIVYDLKEKPQVPAINSARRGRDGSIGSWEWSFDGSDTSTPHYRAITDDEDRIMVLICHNTDLGDGWEREGEDQWYFDEFSVKKAYPMGINIVTYAMTH</sequence>
<keyword evidence="4" id="KW-1185">Reference proteome</keyword>
<organism evidence="3 4">
    <name type="scientific">Rhodopirellula halodulae</name>
    <dbReference type="NCBI Taxonomy" id="2894198"/>
    <lineage>
        <taxon>Bacteria</taxon>
        <taxon>Pseudomonadati</taxon>
        <taxon>Planctomycetota</taxon>
        <taxon>Planctomycetia</taxon>
        <taxon>Pirellulales</taxon>
        <taxon>Pirellulaceae</taxon>
        <taxon>Rhodopirellula</taxon>
    </lineage>
</organism>
<dbReference type="InterPro" id="IPR025297">
    <property type="entry name" value="DUF4159"/>
</dbReference>
<accession>A0ABS8NKR9</accession>
<keyword evidence="1" id="KW-0812">Transmembrane</keyword>
<dbReference type="Gene3D" id="3.40.50.12140">
    <property type="entry name" value="Domain of unknown function DUF4159"/>
    <property type="match status" value="1"/>
</dbReference>
<name>A0ABS8NKR9_9BACT</name>
<dbReference type="Pfam" id="PF13709">
    <property type="entry name" value="DUF4159"/>
    <property type="match status" value="1"/>
</dbReference>
<evidence type="ECO:0000313" key="4">
    <source>
        <dbReference type="Proteomes" id="UP001430306"/>
    </source>
</evidence>
<gene>
    <name evidence="3" type="ORF">LOC71_17625</name>
</gene>
<evidence type="ECO:0000313" key="3">
    <source>
        <dbReference type="EMBL" id="MCC9644106.1"/>
    </source>
</evidence>
<keyword evidence="1" id="KW-0472">Membrane</keyword>
<evidence type="ECO:0000259" key="2">
    <source>
        <dbReference type="Pfam" id="PF13709"/>
    </source>
</evidence>
<comment type="caution">
    <text evidence="3">The sequence shown here is derived from an EMBL/GenBank/DDBJ whole genome shotgun (WGS) entry which is preliminary data.</text>
</comment>
<feature type="transmembrane region" description="Helical" evidence="1">
    <location>
        <begin position="30"/>
        <end position="50"/>
    </location>
</feature>